<dbReference type="RefSeq" id="WP_117303117.1">
    <property type="nucleotide sequence ID" value="NZ_QVQT02000007.1"/>
</dbReference>
<gene>
    <name evidence="1" type="ORF">D0Y96_18875</name>
</gene>
<dbReference type="AlphaFoldDB" id="A0A372IJS8"/>
<proteinExistence type="predicted"/>
<evidence type="ECO:0000313" key="2">
    <source>
        <dbReference type="Proteomes" id="UP000264702"/>
    </source>
</evidence>
<dbReference type="EMBL" id="QVQT01000007">
    <property type="protein sequence ID" value="RFU15196.1"/>
    <property type="molecule type" value="Genomic_DNA"/>
</dbReference>
<accession>A0A372IJS8</accession>
<reference evidence="1 2" key="1">
    <citation type="submission" date="2018-08" db="EMBL/GenBank/DDBJ databases">
        <title>Acidipila sp. 4G-K13, an acidobacterium isolated from forest soil.</title>
        <authorList>
            <person name="Gao Z.-H."/>
            <person name="Qiu L.-H."/>
        </authorList>
    </citation>
    <scope>NUCLEOTIDE SEQUENCE [LARGE SCALE GENOMIC DNA]</scope>
    <source>
        <strain evidence="1 2">4G-K13</strain>
    </source>
</reference>
<name>A0A372IJS8_9BACT</name>
<sequence>MMLALASIVCVFVWLQQQSRPDITSNTLLVRAERWDADPYEPVPPAVICQTVRIKAQKRTVERAIYRDAQGQRHLKKQTLPPDDQRLKVRLENAGVSWDAPLSATGYQQWHDRQRVRQDEIKRSGRHLLELTTTTPEGEISAQTFTVRDTDFHPVDRTISFRDNETVEIAELNYEVLPWNPATTNLFEPLGAAGTGELRRTRTSQILHLPVSLDATQLDEAELSARLALNELHADTGEEIRLERTPSGIRVTGIVETEDRRRELMAQLGLLSHVEPSILSIERLKQNLRDQPAAANVRMDSVSVNPSPLETYFVARGRDADALRELSQGLLNSAITASQESRSIADLLNRFSADGAMNDVARATLAELIFVHREKLMAALDEERRLLGEAAGNPDMERLPGVTGRRADSLVNAANRNLSLCEELALGSSGQPRNAELIFPELIASMNDLGADARQAQNGFQEATARSGKR</sequence>
<dbReference type="OrthoDB" id="127650at2"/>
<evidence type="ECO:0000313" key="1">
    <source>
        <dbReference type="EMBL" id="RFU15196.1"/>
    </source>
</evidence>
<organism evidence="1 2">
    <name type="scientific">Paracidobacterium acidisoli</name>
    <dbReference type="NCBI Taxonomy" id="2303751"/>
    <lineage>
        <taxon>Bacteria</taxon>
        <taxon>Pseudomonadati</taxon>
        <taxon>Acidobacteriota</taxon>
        <taxon>Terriglobia</taxon>
        <taxon>Terriglobales</taxon>
        <taxon>Acidobacteriaceae</taxon>
        <taxon>Paracidobacterium</taxon>
    </lineage>
</organism>
<keyword evidence="2" id="KW-1185">Reference proteome</keyword>
<protein>
    <submittedName>
        <fullName evidence="1">Uncharacterized protein</fullName>
    </submittedName>
</protein>
<dbReference type="Proteomes" id="UP000264702">
    <property type="component" value="Unassembled WGS sequence"/>
</dbReference>
<comment type="caution">
    <text evidence="1">The sequence shown here is derived from an EMBL/GenBank/DDBJ whole genome shotgun (WGS) entry which is preliminary data.</text>
</comment>